<reference evidence="4 5" key="1">
    <citation type="submission" date="2024-10" db="EMBL/GenBank/DDBJ databases">
        <title>The Natural Products Discovery Center: Release of the First 8490 Sequenced Strains for Exploring Actinobacteria Biosynthetic Diversity.</title>
        <authorList>
            <person name="Kalkreuter E."/>
            <person name="Kautsar S.A."/>
            <person name="Yang D."/>
            <person name="Bader C.D."/>
            <person name="Teijaro C.N."/>
            <person name="Fluegel L."/>
            <person name="Davis C.M."/>
            <person name="Simpson J.R."/>
            <person name="Lauterbach L."/>
            <person name="Steele A.D."/>
            <person name="Gui C."/>
            <person name="Meng S."/>
            <person name="Li G."/>
            <person name="Viehrig K."/>
            <person name="Ye F."/>
            <person name="Su P."/>
            <person name="Kiefer A.F."/>
            <person name="Nichols A."/>
            <person name="Cepeda A.J."/>
            <person name="Yan W."/>
            <person name="Fan B."/>
            <person name="Jiang Y."/>
            <person name="Adhikari A."/>
            <person name="Zheng C.-J."/>
            <person name="Schuster L."/>
            <person name="Cowan T.M."/>
            <person name="Smanski M.J."/>
            <person name="Chevrette M.G."/>
            <person name="De Carvalho L.P.S."/>
            <person name="Shen B."/>
        </authorList>
    </citation>
    <scope>NUCLEOTIDE SEQUENCE [LARGE SCALE GENOMIC DNA]</scope>
    <source>
        <strain evidence="4 5">NPDC001281</strain>
    </source>
</reference>
<dbReference type="InterPro" id="IPR049517">
    <property type="entry name" value="ACX-like_C"/>
</dbReference>
<organism evidence="4 5">
    <name type="scientific">Microtetraspora fusca</name>
    <dbReference type="NCBI Taxonomy" id="1997"/>
    <lineage>
        <taxon>Bacteria</taxon>
        <taxon>Bacillati</taxon>
        <taxon>Actinomycetota</taxon>
        <taxon>Actinomycetes</taxon>
        <taxon>Streptosporangiales</taxon>
        <taxon>Streptosporangiaceae</taxon>
        <taxon>Microtetraspora</taxon>
    </lineage>
</organism>
<evidence type="ECO:0000259" key="2">
    <source>
        <dbReference type="Pfam" id="PF05378"/>
    </source>
</evidence>
<name>A0ABW6VJ51_MICFU</name>
<dbReference type="EMBL" id="JBIAXI010000045">
    <property type="protein sequence ID" value="MFF4779245.1"/>
    <property type="molecule type" value="Genomic_DNA"/>
</dbReference>
<feature type="domain" description="Acetophenone carboxylase-like C-terminal" evidence="3">
    <location>
        <begin position="520"/>
        <end position="681"/>
    </location>
</feature>
<comment type="caution">
    <text evidence="4">The sequence shown here is derived from an EMBL/GenBank/DDBJ whole genome shotgun (WGS) entry which is preliminary data.</text>
</comment>
<dbReference type="SUPFAM" id="SSF53067">
    <property type="entry name" value="Actin-like ATPase domain"/>
    <property type="match status" value="1"/>
</dbReference>
<dbReference type="PANTHER" id="PTHR11365:SF23">
    <property type="entry name" value="HYPOTHETICAL 5-OXOPROLINASE (EUROFUNG)-RELATED"/>
    <property type="match status" value="1"/>
</dbReference>
<dbReference type="Pfam" id="PF05378">
    <property type="entry name" value="Hydant_A_N"/>
    <property type="match status" value="1"/>
</dbReference>
<accession>A0ABW6VJ51</accession>
<dbReference type="PANTHER" id="PTHR11365">
    <property type="entry name" value="5-OXOPROLINASE RELATED"/>
    <property type="match status" value="1"/>
</dbReference>
<gene>
    <name evidence="4" type="ORF">ACFY05_41155</name>
</gene>
<evidence type="ECO:0000313" key="4">
    <source>
        <dbReference type="EMBL" id="MFF4779245.1"/>
    </source>
</evidence>
<feature type="domain" description="Hydantoinase A/oxoprolinase" evidence="1">
    <location>
        <begin position="216"/>
        <end position="499"/>
    </location>
</feature>
<evidence type="ECO:0000259" key="1">
    <source>
        <dbReference type="Pfam" id="PF01968"/>
    </source>
</evidence>
<dbReference type="Pfam" id="PF19278">
    <property type="entry name" value="Hydant_A_C"/>
    <property type="match status" value="1"/>
</dbReference>
<feature type="domain" description="Hydantoinase/oxoprolinase N-terminal" evidence="2">
    <location>
        <begin position="18"/>
        <end position="194"/>
    </location>
</feature>
<proteinExistence type="predicted"/>
<dbReference type="InterPro" id="IPR008040">
    <property type="entry name" value="Hydant_A_N"/>
</dbReference>
<dbReference type="Proteomes" id="UP001602119">
    <property type="component" value="Unassembled WGS sequence"/>
</dbReference>
<keyword evidence="5" id="KW-1185">Reference proteome</keyword>
<evidence type="ECO:0000259" key="3">
    <source>
        <dbReference type="Pfam" id="PF19278"/>
    </source>
</evidence>
<dbReference type="InterPro" id="IPR002821">
    <property type="entry name" value="Hydantoinase_A"/>
</dbReference>
<sequence length="693" mass="73413">MREVPDQEAPRAATGHVIAVDVGGTFVDATLCDLATGHRWVTKVLSQQGPVDAFLRAVEAVCAQARITPDQIARIVHGTTLTTNALLEHDQLETALVTTAGFESVLEIGRHDSPRSGNVLSWLKPRRPIGRERIFGLAERMSWDGAPLQAPAEKALEPLIRSIADLGVASVAVAFLHSHVNPAHELWVRDLLCERLDGLLVTLSHEVLPQAGEYERTMAAVLNAGAQPVVTHYLTGLRDALRQAGVAAPLYVMASDGGVVGAEYAARFPITTVLSGPAGGANAAARLARSHGIDRSFALDVGGTSSDVSCAVDGVVDINTDAYVSHFPIGLPVLDVHTVGAGGGSIASMEAGRFSVGPRSAGSNPGPAAYGYGGTVPTVTDALAVLGWLPRELAGGALTLDHAAAESALVEGLGSLSGGDPEAAAVHVLRMANSHMANAIRTISTERGRDPREYCLVSFGGGGSLHSIEVARQIGIRKVLVPLNPGVFTTEGLLSADVARYYVRSLPDRPVLKELDLDRLSRVLDELVAEAGQWLAQDGNLLERRFTPLLDMRYDNQGFDLTVPLEGFADSPGEALERARKAFDETHRDRYSYAFESVDVRIVNVRLRAAGLVPHTDVSFEAADGGERATTRRVFFDPEGWLETTVLRRPTLKPGHAINGPAVVESVDSTVVIPPGAAATVTPLGALEVDVHV</sequence>
<dbReference type="InterPro" id="IPR043129">
    <property type="entry name" value="ATPase_NBD"/>
</dbReference>
<dbReference type="RefSeq" id="WP_387347960.1">
    <property type="nucleotide sequence ID" value="NZ_JBIAXI010000045.1"/>
</dbReference>
<dbReference type="Pfam" id="PF01968">
    <property type="entry name" value="Hydantoinase_A"/>
    <property type="match status" value="1"/>
</dbReference>
<protein>
    <submittedName>
        <fullName evidence="4">Hydantoinase/oxoprolinase family protein</fullName>
    </submittedName>
</protein>
<evidence type="ECO:0000313" key="5">
    <source>
        <dbReference type="Proteomes" id="UP001602119"/>
    </source>
</evidence>
<dbReference type="InterPro" id="IPR045079">
    <property type="entry name" value="Oxoprolinase-like"/>
</dbReference>